<dbReference type="GO" id="GO:0008874">
    <property type="term" value="F:gluconate 5-dehydrogenase activity"/>
    <property type="evidence" value="ECO:0007669"/>
    <property type="project" value="UniProtKB-EC"/>
</dbReference>
<dbReference type="CDD" id="cd05233">
    <property type="entry name" value="SDR_c"/>
    <property type="match status" value="1"/>
</dbReference>
<evidence type="ECO:0000256" key="2">
    <source>
        <dbReference type="ARBA" id="ARBA00023002"/>
    </source>
</evidence>
<dbReference type="AlphaFoldDB" id="A0A7Z7IRQ5"/>
<organism evidence="4 5">
    <name type="scientific">Mycobacterium simulans</name>
    <dbReference type="NCBI Taxonomy" id="627089"/>
    <lineage>
        <taxon>Bacteria</taxon>
        <taxon>Bacillati</taxon>
        <taxon>Actinomycetota</taxon>
        <taxon>Actinomycetes</taxon>
        <taxon>Mycobacteriales</taxon>
        <taxon>Mycobacteriaceae</taxon>
        <taxon>Mycobacterium</taxon>
    </lineage>
</organism>
<sequence>MATLVWPELALPADPFHGHALITGATSGIGLAFARALAAKRCDLVLVARNEDRLAATAVELRNDFGVDVEILAADLADQDGLAAVTRRFEDPAAPIETFINCAGHGLHVSLLEQDTSTIDSAHALMIRAVLILGGAAGRSMKARGHGVIVNVASVAGLIPMGAYSAIKSWVATYSESLALELAGSGVHVTTLMPGWVRTEFHQRAGIRTESIPGVLWLDADRVARDCLRDVARGRSRSVPSKLYVALTCLAEHAPRPLVRRVAAAIRGGR</sequence>
<comment type="similarity">
    <text evidence="1 3">Belongs to the short-chain dehydrogenases/reductases (SDR) family.</text>
</comment>
<evidence type="ECO:0000313" key="5">
    <source>
        <dbReference type="Proteomes" id="UP000554965"/>
    </source>
</evidence>
<proteinExistence type="inferred from homology"/>
<gene>
    <name evidence="4" type="primary">gno</name>
    <name evidence="4" type="ORF">MSIMFB_04979</name>
</gene>
<dbReference type="PANTHER" id="PTHR44196">
    <property type="entry name" value="DEHYDROGENASE/REDUCTASE SDR FAMILY MEMBER 7B"/>
    <property type="match status" value="1"/>
</dbReference>
<dbReference type="Gene3D" id="3.40.50.720">
    <property type="entry name" value="NAD(P)-binding Rossmann-like Domain"/>
    <property type="match status" value="1"/>
</dbReference>
<dbReference type="GO" id="GO:0016020">
    <property type="term" value="C:membrane"/>
    <property type="evidence" value="ECO:0007669"/>
    <property type="project" value="TreeGrafter"/>
</dbReference>
<evidence type="ECO:0000256" key="3">
    <source>
        <dbReference type="RuleBase" id="RU000363"/>
    </source>
</evidence>
<name>A0A7Z7IRQ5_9MYCO</name>
<dbReference type="Proteomes" id="UP000554965">
    <property type="component" value="Unassembled WGS sequence"/>
</dbReference>
<dbReference type="InterPro" id="IPR002347">
    <property type="entry name" value="SDR_fam"/>
</dbReference>
<evidence type="ECO:0000256" key="1">
    <source>
        <dbReference type="ARBA" id="ARBA00006484"/>
    </source>
</evidence>
<keyword evidence="5" id="KW-1185">Reference proteome</keyword>
<accession>A0A7Z7IRQ5</accession>
<dbReference type="PRINTS" id="PR00081">
    <property type="entry name" value="GDHRDH"/>
</dbReference>
<reference evidence="4 5" key="1">
    <citation type="submission" date="2017-10" db="EMBL/GenBank/DDBJ databases">
        <authorList>
            <consortium name="Urmite Genomes"/>
        </authorList>
    </citation>
    <scope>NUCLEOTIDE SEQUENCE [LARGE SCALE GENOMIC DNA]</scope>
    <source>
        <strain evidence="4 5">FB-527</strain>
    </source>
</reference>
<dbReference type="PRINTS" id="PR00080">
    <property type="entry name" value="SDRFAMILY"/>
</dbReference>
<dbReference type="EMBL" id="OCTY01000002">
    <property type="protein sequence ID" value="SOJ57501.1"/>
    <property type="molecule type" value="Genomic_DNA"/>
</dbReference>
<comment type="caution">
    <text evidence="4">The sequence shown here is derived from an EMBL/GenBank/DDBJ whole genome shotgun (WGS) entry which is preliminary data.</text>
</comment>
<dbReference type="PANTHER" id="PTHR44196:SF2">
    <property type="entry name" value="SHORT-CHAIN DEHYDROGENASE-RELATED"/>
    <property type="match status" value="1"/>
</dbReference>
<dbReference type="RefSeq" id="WP_186244906.1">
    <property type="nucleotide sequence ID" value="NZ_OCTY01000002.1"/>
</dbReference>
<dbReference type="Pfam" id="PF00106">
    <property type="entry name" value="adh_short"/>
    <property type="match status" value="1"/>
</dbReference>
<dbReference type="EC" id="1.1.1.69" evidence="4"/>
<dbReference type="PIRSF" id="PIRSF000126">
    <property type="entry name" value="11-beta-HSD1"/>
    <property type="match status" value="1"/>
</dbReference>
<dbReference type="InterPro" id="IPR036291">
    <property type="entry name" value="NAD(P)-bd_dom_sf"/>
</dbReference>
<evidence type="ECO:0000313" key="4">
    <source>
        <dbReference type="EMBL" id="SOJ57501.1"/>
    </source>
</evidence>
<protein>
    <submittedName>
        <fullName evidence="4">Gluconate 5-dehydrogenase</fullName>
        <ecNumber evidence="4">1.1.1.69</ecNumber>
    </submittedName>
</protein>
<keyword evidence="2 4" id="KW-0560">Oxidoreductase</keyword>
<dbReference type="SUPFAM" id="SSF51735">
    <property type="entry name" value="NAD(P)-binding Rossmann-fold domains"/>
    <property type="match status" value="1"/>
</dbReference>